<evidence type="ECO:0000256" key="5">
    <source>
        <dbReference type="ARBA" id="ARBA00023004"/>
    </source>
</evidence>
<keyword evidence="8" id="KW-0614">Plasmid</keyword>
<evidence type="ECO:0000256" key="4">
    <source>
        <dbReference type="ARBA" id="ARBA00022723"/>
    </source>
</evidence>
<dbReference type="PROSITE" id="PS51918">
    <property type="entry name" value="RADICAL_SAM"/>
    <property type="match status" value="1"/>
</dbReference>
<keyword evidence="3" id="KW-0949">S-adenosyl-L-methionine</keyword>
<dbReference type="GO" id="GO:0051539">
    <property type="term" value="F:4 iron, 4 sulfur cluster binding"/>
    <property type="evidence" value="ECO:0007669"/>
    <property type="project" value="UniProtKB-KW"/>
</dbReference>
<keyword evidence="6" id="KW-0411">Iron-sulfur</keyword>
<evidence type="ECO:0000313" key="8">
    <source>
        <dbReference type="EMBL" id="BAR63509.1"/>
    </source>
</evidence>
<evidence type="ECO:0000256" key="2">
    <source>
        <dbReference type="ARBA" id="ARBA00022485"/>
    </source>
</evidence>
<evidence type="ECO:0000313" key="9">
    <source>
        <dbReference type="Proteomes" id="UP000063308"/>
    </source>
</evidence>
<dbReference type="Pfam" id="PF04055">
    <property type="entry name" value="Radical_SAM"/>
    <property type="match status" value="1"/>
</dbReference>
<dbReference type="InterPro" id="IPR058240">
    <property type="entry name" value="rSAM_sf"/>
</dbReference>
<evidence type="ECO:0000256" key="3">
    <source>
        <dbReference type="ARBA" id="ARBA00022691"/>
    </source>
</evidence>
<dbReference type="SFLD" id="SFLDS00029">
    <property type="entry name" value="Radical_SAM"/>
    <property type="match status" value="1"/>
</dbReference>
<dbReference type="NCBIfam" id="TIGR02495">
    <property type="entry name" value="NrdG2"/>
    <property type="match status" value="1"/>
</dbReference>
<dbReference type="PANTHER" id="PTHR30352">
    <property type="entry name" value="PYRUVATE FORMATE-LYASE-ACTIVATING ENZYME"/>
    <property type="match status" value="1"/>
</dbReference>
<comment type="cofactor">
    <cofactor evidence="1">
        <name>[4Fe-4S] cluster</name>
        <dbReference type="ChEBI" id="CHEBI:49883"/>
    </cofactor>
</comment>
<dbReference type="AlphaFoldDB" id="A0A0E4G198"/>
<dbReference type="InterPro" id="IPR012840">
    <property type="entry name" value="NrdG2"/>
</dbReference>
<evidence type="ECO:0000256" key="1">
    <source>
        <dbReference type="ARBA" id="ARBA00001966"/>
    </source>
</evidence>
<dbReference type="GO" id="GO:0003824">
    <property type="term" value="F:catalytic activity"/>
    <property type="evidence" value="ECO:0007669"/>
    <property type="project" value="InterPro"/>
</dbReference>
<organism evidence="8 9">
    <name type="scientific">Bradyrhizobium diazoefficiens</name>
    <dbReference type="NCBI Taxonomy" id="1355477"/>
    <lineage>
        <taxon>Bacteria</taxon>
        <taxon>Pseudomonadati</taxon>
        <taxon>Pseudomonadota</taxon>
        <taxon>Alphaproteobacteria</taxon>
        <taxon>Hyphomicrobiales</taxon>
        <taxon>Nitrobacteraceae</taxon>
        <taxon>Bradyrhizobium</taxon>
    </lineage>
</organism>
<dbReference type="InterPro" id="IPR034457">
    <property type="entry name" value="Organic_radical-activating"/>
</dbReference>
<reference evidence="8 9" key="1">
    <citation type="submission" date="2014-11" db="EMBL/GenBank/DDBJ databases">
        <title>Symbiosis island explosion on the genome of extra-slow-growing strains of soybean bradyrhizobia with massive insertion sequences.</title>
        <authorList>
            <person name="Iida T."/>
            <person name="Minamisawa K."/>
        </authorList>
    </citation>
    <scope>NUCLEOTIDE SEQUENCE [LARGE SCALE GENOMIC DNA]</scope>
    <source>
        <strain evidence="8 9">NK6</strain>
        <plasmid evidence="9">pNK6c DNA</plasmid>
    </source>
</reference>
<name>A0A0E4G198_9BRAD</name>
<protein>
    <submittedName>
        <fullName evidence="8">Anaerobic ribonucleoside-triphosphate reductase activating protein</fullName>
    </submittedName>
</protein>
<keyword evidence="4" id="KW-0479">Metal-binding</keyword>
<dbReference type="SUPFAM" id="SSF102114">
    <property type="entry name" value="Radical SAM enzymes"/>
    <property type="match status" value="1"/>
</dbReference>
<geneLocation type="plasmid" evidence="9">
    <name>pNK6c DNA</name>
</geneLocation>
<dbReference type="Gene3D" id="3.20.20.70">
    <property type="entry name" value="Aldolase class I"/>
    <property type="match status" value="1"/>
</dbReference>
<accession>A0A0E4G198</accession>
<gene>
    <name evidence="8" type="ORF">NK6_c_102</name>
</gene>
<dbReference type="RefSeq" id="WP_060913216.1">
    <property type="nucleotide sequence ID" value="NZ_JAFCKD010000313.1"/>
</dbReference>
<dbReference type="GO" id="GO:0046872">
    <property type="term" value="F:metal ion binding"/>
    <property type="evidence" value="ECO:0007669"/>
    <property type="project" value="UniProtKB-KW"/>
</dbReference>
<evidence type="ECO:0000259" key="7">
    <source>
        <dbReference type="PROSITE" id="PS51918"/>
    </source>
</evidence>
<dbReference type="PANTHER" id="PTHR30352:SF13">
    <property type="entry name" value="GLYCYL-RADICAL ENZYME ACTIVATING ENZYME YJJW-RELATED"/>
    <property type="match status" value="1"/>
</dbReference>
<proteinExistence type="predicted"/>
<evidence type="ECO:0000256" key="6">
    <source>
        <dbReference type="ARBA" id="ARBA00023014"/>
    </source>
</evidence>
<dbReference type="EMBL" id="AP014687">
    <property type="protein sequence ID" value="BAR63509.1"/>
    <property type="molecule type" value="Genomic_DNA"/>
</dbReference>
<keyword evidence="5" id="KW-0408">Iron</keyword>
<keyword evidence="2" id="KW-0004">4Fe-4S</keyword>
<dbReference type="SFLD" id="SFLDG01094">
    <property type="entry name" value="Uncharacterised_Radical_SAM_Su"/>
    <property type="match status" value="1"/>
</dbReference>
<dbReference type="Proteomes" id="UP000063308">
    <property type="component" value="Plasmid pNK6c"/>
</dbReference>
<feature type="domain" description="Radical SAM core" evidence="7">
    <location>
        <begin position="29"/>
        <end position="217"/>
    </location>
</feature>
<dbReference type="InterPro" id="IPR007197">
    <property type="entry name" value="rSAM"/>
</dbReference>
<sequence length="217" mass="23139">MSAGSSLKRASRSAELQIGGLARLSTCDWPGELVATVFCQGCPWSCGYCHNPHLIPPRGDFEIAWPDVLSFLDSRRGLLDGVVFSGGEPTLQAALPDAMRAVRRELGFRIGLHTAGPYPTRLSAVLPLVDWIGFDVKAAFDDYARITGVIGSGIKAKASLVRLLESGVACDIRTTVHDALLDRSDLARLASDLVALGVPAHRLQPFRAAGCTTASLL</sequence>
<dbReference type="CDD" id="cd01335">
    <property type="entry name" value="Radical_SAM"/>
    <property type="match status" value="1"/>
</dbReference>
<dbReference type="InterPro" id="IPR013785">
    <property type="entry name" value="Aldolase_TIM"/>
</dbReference>